<gene>
    <name evidence="1" type="ORF">A2942_02435</name>
</gene>
<evidence type="ECO:0000313" key="1">
    <source>
        <dbReference type="EMBL" id="OGZ11072.1"/>
    </source>
</evidence>
<comment type="caution">
    <text evidence="1">The sequence shown here is derived from an EMBL/GenBank/DDBJ whole genome shotgun (WGS) entry which is preliminary data.</text>
</comment>
<reference evidence="1 2" key="1">
    <citation type="journal article" date="2016" name="Nat. Commun.">
        <title>Thousands of microbial genomes shed light on interconnected biogeochemical processes in an aquifer system.</title>
        <authorList>
            <person name="Anantharaman K."/>
            <person name="Brown C.T."/>
            <person name="Hug L.A."/>
            <person name="Sharon I."/>
            <person name="Castelle C.J."/>
            <person name="Probst A.J."/>
            <person name="Thomas B.C."/>
            <person name="Singh A."/>
            <person name="Wilkins M.J."/>
            <person name="Karaoz U."/>
            <person name="Brodie E.L."/>
            <person name="Williams K.H."/>
            <person name="Hubbard S.S."/>
            <person name="Banfield J.F."/>
        </authorList>
    </citation>
    <scope>NUCLEOTIDE SEQUENCE [LARGE SCALE GENOMIC DNA]</scope>
</reference>
<name>A0A1G2DC94_9BACT</name>
<dbReference type="AlphaFoldDB" id="A0A1G2DC94"/>
<dbReference type="EMBL" id="MHLP01000043">
    <property type="protein sequence ID" value="OGZ11072.1"/>
    <property type="molecule type" value="Genomic_DNA"/>
</dbReference>
<accession>A0A1G2DC94</accession>
<organism evidence="1 2">
    <name type="scientific">Candidatus Lloydbacteria bacterium RIFCSPLOWO2_01_FULL_50_20</name>
    <dbReference type="NCBI Taxonomy" id="1798665"/>
    <lineage>
        <taxon>Bacteria</taxon>
        <taxon>Candidatus Lloydiibacteriota</taxon>
    </lineage>
</organism>
<evidence type="ECO:0000313" key="2">
    <source>
        <dbReference type="Proteomes" id="UP000178534"/>
    </source>
</evidence>
<protein>
    <submittedName>
        <fullName evidence="1">Uncharacterized protein</fullName>
    </submittedName>
</protein>
<proteinExistence type="predicted"/>
<dbReference type="STRING" id="1798665.A2942_02435"/>
<sequence>MKIDSFPGKTLGLLADLTLKLQHGSRTVGELERFTKGETLFADMFVVPVDRTKKSRLPPYWNDLFRAPAWNNMCKPMLLHPDLDSSGPAFIHLSRLTLCYPPPEERHGLPQAMEIYQFLLHSGKIKQCLNFRDGEEIARHLTRFPAEWGGNRLLLWKSVVKDGHGHYHVPSLCDGQVGSDKEYNWLCWEHFAAYPDFLPTVIYNP</sequence>
<dbReference type="Proteomes" id="UP000178534">
    <property type="component" value="Unassembled WGS sequence"/>
</dbReference>